<dbReference type="AlphaFoldDB" id="A0A6A7BSU1"/>
<gene>
    <name evidence="2" type="ORF">K470DRAFT_148057</name>
</gene>
<organism evidence="2 3">
    <name type="scientific">Piedraia hortae CBS 480.64</name>
    <dbReference type="NCBI Taxonomy" id="1314780"/>
    <lineage>
        <taxon>Eukaryota</taxon>
        <taxon>Fungi</taxon>
        <taxon>Dikarya</taxon>
        <taxon>Ascomycota</taxon>
        <taxon>Pezizomycotina</taxon>
        <taxon>Dothideomycetes</taxon>
        <taxon>Dothideomycetidae</taxon>
        <taxon>Capnodiales</taxon>
        <taxon>Piedraiaceae</taxon>
        <taxon>Piedraia</taxon>
    </lineage>
</organism>
<reference evidence="2" key="1">
    <citation type="journal article" date="2020" name="Stud. Mycol.">
        <title>101 Dothideomycetes genomes: a test case for predicting lifestyles and emergence of pathogens.</title>
        <authorList>
            <person name="Haridas S."/>
            <person name="Albert R."/>
            <person name="Binder M."/>
            <person name="Bloem J."/>
            <person name="Labutti K."/>
            <person name="Salamov A."/>
            <person name="Andreopoulos B."/>
            <person name="Baker S."/>
            <person name="Barry K."/>
            <person name="Bills G."/>
            <person name="Bluhm B."/>
            <person name="Cannon C."/>
            <person name="Castanera R."/>
            <person name="Culley D."/>
            <person name="Daum C."/>
            <person name="Ezra D."/>
            <person name="Gonzalez J."/>
            <person name="Henrissat B."/>
            <person name="Kuo A."/>
            <person name="Liang C."/>
            <person name="Lipzen A."/>
            <person name="Lutzoni F."/>
            <person name="Magnuson J."/>
            <person name="Mondo S."/>
            <person name="Nolan M."/>
            <person name="Ohm R."/>
            <person name="Pangilinan J."/>
            <person name="Park H.-J."/>
            <person name="Ramirez L."/>
            <person name="Alfaro M."/>
            <person name="Sun H."/>
            <person name="Tritt A."/>
            <person name="Yoshinaga Y."/>
            <person name="Zwiers L.-H."/>
            <person name="Turgeon B."/>
            <person name="Goodwin S."/>
            <person name="Spatafora J."/>
            <person name="Crous P."/>
            <person name="Grigoriev I."/>
        </authorList>
    </citation>
    <scope>NUCLEOTIDE SEQUENCE</scope>
    <source>
        <strain evidence="2">CBS 480.64</strain>
    </source>
</reference>
<dbReference type="Proteomes" id="UP000799421">
    <property type="component" value="Unassembled WGS sequence"/>
</dbReference>
<evidence type="ECO:0000256" key="1">
    <source>
        <dbReference type="SAM" id="MobiDB-lite"/>
    </source>
</evidence>
<evidence type="ECO:0000313" key="2">
    <source>
        <dbReference type="EMBL" id="KAF2858007.1"/>
    </source>
</evidence>
<dbReference type="EMBL" id="MU006020">
    <property type="protein sequence ID" value="KAF2858007.1"/>
    <property type="molecule type" value="Genomic_DNA"/>
</dbReference>
<evidence type="ECO:0000313" key="3">
    <source>
        <dbReference type="Proteomes" id="UP000799421"/>
    </source>
</evidence>
<proteinExistence type="predicted"/>
<accession>A0A6A7BSU1</accession>
<name>A0A6A7BSU1_9PEZI</name>
<protein>
    <submittedName>
        <fullName evidence="2">Uncharacterized protein</fullName>
    </submittedName>
</protein>
<feature type="region of interest" description="Disordered" evidence="1">
    <location>
        <begin position="40"/>
        <end position="63"/>
    </location>
</feature>
<keyword evidence="3" id="KW-1185">Reference proteome</keyword>
<sequence length="63" mass="6921">MYAYLELHMKFPSTPTLVRDVGHHLRIAPWQPAQQLPCYQDSRGGEVAGHPSPFSRATSTAGG</sequence>